<evidence type="ECO:0000313" key="2">
    <source>
        <dbReference type="EMBL" id="MCU7616227.1"/>
    </source>
</evidence>
<dbReference type="Pfam" id="PF08570">
    <property type="entry name" value="DUF1761"/>
    <property type="match status" value="1"/>
</dbReference>
<accession>A0ABT2W1X0</accession>
<evidence type="ECO:0000256" key="1">
    <source>
        <dbReference type="SAM" id="Phobius"/>
    </source>
</evidence>
<proteinExistence type="predicted"/>
<gene>
    <name evidence="2" type="ORF">NZ698_03380</name>
</gene>
<keyword evidence="1" id="KW-0472">Membrane</keyword>
<name>A0ABT2W1X0_9FLAO</name>
<protein>
    <submittedName>
        <fullName evidence="2">DUF1761 domain-containing protein</fullName>
    </submittedName>
</protein>
<organism evidence="2 3">
    <name type="scientific">Chryseobacterium edaphi</name>
    <dbReference type="NCBI Taxonomy" id="2976532"/>
    <lineage>
        <taxon>Bacteria</taxon>
        <taxon>Pseudomonadati</taxon>
        <taxon>Bacteroidota</taxon>
        <taxon>Flavobacteriia</taxon>
        <taxon>Flavobacteriales</taxon>
        <taxon>Weeksellaceae</taxon>
        <taxon>Chryseobacterium group</taxon>
        <taxon>Chryseobacterium</taxon>
    </lineage>
</organism>
<dbReference type="InterPro" id="IPR013879">
    <property type="entry name" value="DUF1761"/>
</dbReference>
<feature type="transmembrane region" description="Helical" evidence="1">
    <location>
        <begin position="12"/>
        <end position="32"/>
    </location>
</feature>
<evidence type="ECO:0000313" key="3">
    <source>
        <dbReference type="Proteomes" id="UP001208649"/>
    </source>
</evidence>
<keyword evidence="1" id="KW-1133">Transmembrane helix</keyword>
<keyword evidence="1" id="KW-0812">Transmembrane</keyword>
<feature type="transmembrane region" description="Helical" evidence="1">
    <location>
        <begin position="81"/>
        <end position="101"/>
    </location>
</feature>
<dbReference type="Proteomes" id="UP001208649">
    <property type="component" value="Unassembled WGS sequence"/>
</dbReference>
<dbReference type="RefSeq" id="WP_263001681.1">
    <property type="nucleotide sequence ID" value="NZ_JAOTEM010000001.1"/>
</dbReference>
<sequence>MILNQLSNVNLFAILVAFFVFFMLGYVWYQLLFVKAYKIALGKENEELPKKSVYIIGPAVCCIIYILTSAILIYALNITSLWTALEFALIVGIGYLVTNTTNIAINPNIPKPFLYSLISGGYFLLSIILVSFILVVMK</sequence>
<comment type="caution">
    <text evidence="2">The sequence shown here is derived from an EMBL/GenBank/DDBJ whole genome shotgun (WGS) entry which is preliminary data.</text>
</comment>
<reference evidence="3" key="1">
    <citation type="submission" date="2023-07" db="EMBL/GenBank/DDBJ databases">
        <title>Chryseobacterium sp. strain PBS4-4 Genome sequencing and assembly.</title>
        <authorList>
            <person name="Jung Y."/>
        </authorList>
    </citation>
    <scope>NUCLEOTIDE SEQUENCE [LARGE SCALE GENOMIC DNA]</scope>
    <source>
        <strain evidence="3">PBS4-4</strain>
    </source>
</reference>
<dbReference type="EMBL" id="JAOTEM010000001">
    <property type="protein sequence ID" value="MCU7616227.1"/>
    <property type="molecule type" value="Genomic_DNA"/>
</dbReference>
<keyword evidence="3" id="KW-1185">Reference proteome</keyword>
<feature type="transmembrane region" description="Helical" evidence="1">
    <location>
        <begin position="53"/>
        <end position="75"/>
    </location>
</feature>
<feature type="transmembrane region" description="Helical" evidence="1">
    <location>
        <begin position="113"/>
        <end position="137"/>
    </location>
</feature>